<accession>A0AA88SPG6</accession>
<feature type="compositionally biased region" description="Basic and acidic residues" evidence="1">
    <location>
        <begin position="123"/>
        <end position="135"/>
    </location>
</feature>
<dbReference type="AlphaFoldDB" id="A0AA88SPG6"/>
<evidence type="ECO:0000256" key="2">
    <source>
        <dbReference type="SAM" id="Phobius"/>
    </source>
</evidence>
<organism evidence="3 4">
    <name type="scientific">Channa striata</name>
    <name type="common">Snakehead murrel</name>
    <name type="synonym">Ophicephalus striatus</name>
    <dbReference type="NCBI Taxonomy" id="64152"/>
    <lineage>
        <taxon>Eukaryota</taxon>
        <taxon>Metazoa</taxon>
        <taxon>Chordata</taxon>
        <taxon>Craniata</taxon>
        <taxon>Vertebrata</taxon>
        <taxon>Euteleostomi</taxon>
        <taxon>Actinopterygii</taxon>
        <taxon>Neopterygii</taxon>
        <taxon>Teleostei</taxon>
        <taxon>Neoteleostei</taxon>
        <taxon>Acanthomorphata</taxon>
        <taxon>Anabantaria</taxon>
        <taxon>Anabantiformes</taxon>
        <taxon>Channoidei</taxon>
        <taxon>Channidae</taxon>
        <taxon>Channa</taxon>
    </lineage>
</organism>
<sequence>MSPKGTSSPLSFFGGSLLHPSTPAPCCSLFSFSCSIWLSCHYFLSVFFHFPPFLYFFLALHPSRALTSYFLSLPSRLFCLGHEGRFSYFPPPPPPLVFHLQFWGRRLETSSAHTGLRSSHKHCSQDQRNRETSRA</sequence>
<name>A0AA88SPG6_CHASR</name>
<proteinExistence type="predicted"/>
<keyword evidence="2" id="KW-0812">Transmembrane</keyword>
<keyword evidence="4" id="KW-1185">Reference proteome</keyword>
<dbReference type="EMBL" id="JAUPFM010000008">
    <property type="protein sequence ID" value="KAK2845051.1"/>
    <property type="molecule type" value="Genomic_DNA"/>
</dbReference>
<reference evidence="3" key="1">
    <citation type="submission" date="2023-07" db="EMBL/GenBank/DDBJ databases">
        <title>Chromosome-level Genome Assembly of Striped Snakehead (Channa striata).</title>
        <authorList>
            <person name="Liu H."/>
        </authorList>
    </citation>
    <scope>NUCLEOTIDE SEQUENCE</scope>
    <source>
        <strain evidence="3">Gz</strain>
        <tissue evidence="3">Muscle</tissue>
    </source>
</reference>
<evidence type="ECO:0000313" key="4">
    <source>
        <dbReference type="Proteomes" id="UP001187415"/>
    </source>
</evidence>
<protein>
    <submittedName>
        <fullName evidence="3">Uncharacterized protein</fullName>
    </submittedName>
</protein>
<evidence type="ECO:0000313" key="3">
    <source>
        <dbReference type="EMBL" id="KAK2845051.1"/>
    </source>
</evidence>
<gene>
    <name evidence="3" type="ORF">Q5P01_011710</name>
</gene>
<dbReference type="Proteomes" id="UP001187415">
    <property type="component" value="Unassembled WGS sequence"/>
</dbReference>
<keyword evidence="2" id="KW-1133">Transmembrane helix</keyword>
<keyword evidence="2" id="KW-0472">Membrane</keyword>
<comment type="caution">
    <text evidence="3">The sequence shown here is derived from an EMBL/GenBank/DDBJ whole genome shotgun (WGS) entry which is preliminary data.</text>
</comment>
<dbReference type="PROSITE" id="PS51257">
    <property type="entry name" value="PROKAR_LIPOPROTEIN"/>
    <property type="match status" value="1"/>
</dbReference>
<evidence type="ECO:0000256" key="1">
    <source>
        <dbReference type="SAM" id="MobiDB-lite"/>
    </source>
</evidence>
<feature type="transmembrane region" description="Helical" evidence="2">
    <location>
        <begin position="36"/>
        <end position="58"/>
    </location>
</feature>
<feature type="region of interest" description="Disordered" evidence="1">
    <location>
        <begin position="113"/>
        <end position="135"/>
    </location>
</feature>